<dbReference type="InterPro" id="IPR003594">
    <property type="entry name" value="HATPase_dom"/>
</dbReference>
<dbReference type="InterPro" id="IPR004358">
    <property type="entry name" value="Sig_transdc_His_kin-like_C"/>
</dbReference>
<name>A0A1J5SE34_9ZZZZ</name>
<dbReference type="PANTHER" id="PTHR43711">
    <property type="entry name" value="TWO-COMPONENT HISTIDINE KINASE"/>
    <property type="match status" value="1"/>
</dbReference>
<dbReference type="Gene3D" id="1.10.287.130">
    <property type="match status" value="1"/>
</dbReference>
<dbReference type="SUPFAM" id="SSF47384">
    <property type="entry name" value="Homodimeric domain of signal transducing histidine kinase"/>
    <property type="match status" value="1"/>
</dbReference>
<dbReference type="SUPFAM" id="SSF55874">
    <property type="entry name" value="ATPase domain of HSP90 chaperone/DNA topoisomerase II/histidine kinase"/>
    <property type="match status" value="1"/>
</dbReference>
<dbReference type="SMART" id="SM00388">
    <property type="entry name" value="HisKA"/>
    <property type="match status" value="1"/>
</dbReference>
<dbReference type="SUPFAM" id="SSF158472">
    <property type="entry name" value="HAMP domain-like"/>
    <property type="match status" value="1"/>
</dbReference>
<dbReference type="CDD" id="cd00082">
    <property type="entry name" value="HisKA"/>
    <property type="match status" value="1"/>
</dbReference>
<dbReference type="PRINTS" id="PR00344">
    <property type="entry name" value="BCTRLSENSOR"/>
</dbReference>
<dbReference type="CDD" id="cd06225">
    <property type="entry name" value="HAMP"/>
    <property type="match status" value="1"/>
</dbReference>
<keyword evidence="5 10" id="KW-0418">Kinase</keyword>
<feature type="domain" description="Histidine kinase" evidence="8">
    <location>
        <begin position="271"/>
        <end position="487"/>
    </location>
</feature>
<dbReference type="InterPro" id="IPR005467">
    <property type="entry name" value="His_kinase_dom"/>
</dbReference>
<sequence length="492" mass="54918">MSNNFVAALQKKLPGMHPKSFTGLILVGLFLVALPLLLPLIYSTASISQLSKQSRQAVYQAEQIAHFSRILVDQTAAMERSVRLSLILADKSLLEGYYQGHGKFRETLQHLSTLPLTDKQHELVNIMNSSESAIFSRVQKISLAQRKTEIRNIDFTTLMDSAQEFLINGDVPVEHEVEAMQKMAGQANKITYWLLISLVPLAFLLAFGFSILITRPIRQIDDAIRAMGNGELSNTIKIDGPQDLQQLGERLNWMRLRLLEIEEQKSTFLQHISHELKTPLTSIREGANLLSEGIAGELTAKQSEIARILFANSIQLQKRIEDLLNFSALRAGKAALHIRKVAFRMILESVLHDQYLAITNTSLQIELLCPDLMLECDEQKVRTIVDNLLSNAIKYSPQGGQVKIHASVIDSRVRLDVHDSGPGIDPMDKDKIFDAFYQGRKAPQGHIRGTGLGLSITREYVLAHGGSIELLDTRKGTGFRVTLPLNRSTATL</sequence>
<dbReference type="CDD" id="cd00075">
    <property type="entry name" value="HATPase"/>
    <property type="match status" value="1"/>
</dbReference>
<dbReference type="Pfam" id="PF00672">
    <property type="entry name" value="HAMP"/>
    <property type="match status" value="1"/>
</dbReference>
<protein>
    <recommendedName>
        <fullName evidence="2">histidine kinase</fullName>
        <ecNumber evidence="2">2.7.13.3</ecNumber>
    </recommendedName>
</protein>
<dbReference type="SMART" id="SM00387">
    <property type="entry name" value="HATPase_c"/>
    <property type="match status" value="1"/>
</dbReference>
<keyword evidence="7" id="KW-0812">Transmembrane</keyword>
<dbReference type="Gene3D" id="3.30.565.10">
    <property type="entry name" value="Histidine kinase-like ATPase, C-terminal domain"/>
    <property type="match status" value="1"/>
</dbReference>
<dbReference type="InterPro" id="IPR050736">
    <property type="entry name" value="Sensor_HK_Regulatory"/>
</dbReference>
<dbReference type="AlphaFoldDB" id="A0A1J5SE34"/>
<dbReference type="InterPro" id="IPR036097">
    <property type="entry name" value="HisK_dim/P_sf"/>
</dbReference>
<keyword evidence="3" id="KW-0597">Phosphoprotein</keyword>
<dbReference type="Pfam" id="PF02518">
    <property type="entry name" value="HATPase_c"/>
    <property type="match status" value="1"/>
</dbReference>
<dbReference type="GO" id="GO:0000155">
    <property type="term" value="F:phosphorelay sensor kinase activity"/>
    <property type="evidence" value="ECO:0007669"/>
    <property type="project" value="InterPro"/>
</dbReference>
<evidence type="ECO:0000259" key="9">
    <source>
        <dbReference type="PROSITE" id="PS50885"/>
    </source>
</evidence>
<dbReference type="PROSITE" id="PS50885">
    <property type="entry name" value="HAMP"/>
    <property type="match status" value="1"/>
</dbReference>
<dbReference type="EC" id="2.7.13.3" evidence="2"/>
<dbReference type="FunFam" id="3.30.565.10:FF:000006">
    <property type="entry name" value="Sensor histidine kinase WalK"/>
    <property type="match status" value="1"/>
</dbReference>
<keyword evidence="6" id="KW-0902">Two-component regulatory system</keyword>
<accession>A0A1J5SE34</accession>
<dbReference type="EMBL" id="MLJW01000100">
    <property type="protein sequence ID" value="OIQ99955.1"/>
    <property type="molecule type" value="Genomic_DNA"/>
</dbReference>
<evidence type="ECO:0000256" key="4">
    <source>
        <dbReference type="ARBA" id="ARBA00022679"/>
    </source>
</evidence>
<reference evidence="10" key="1">
    <citation type="submission" date="2016-10" db="EMBL/GenBank/DDBJ databases">
        <title>Sequence of Gallionella enrichment culture.</title>
        <authorList>
            <person name="Poehlein A."/>
            <person name="Muehling M."/>
            <person name="Daniel R."/>
        </authorList>
    </citation>
    <scope>NUCLEOTIDE SEQUENCE</scope>
</reference>
<evidence type="ECO:0000256" key="2">
    <source>
        <dbReference type="ARBA" id="ARBA00012438"/>
    </source>
</evidence>
<organism evidence="10">
    <name type="scientific">mine drainage metagenome</name>
    <dbReference type="NCBI Taxonomy" id="410659"/>
    <lineage>
        <taxon>unclassified sequences</taxon>
        <taxon>metagenomes</taxon>
        <taxon>ecological metagenomes</taxon>
    </lineage>
</organism>
<proteinExistence type="predicted"/>
<evidence type="ECO:0000256" key="5">
    <source>
        <dbReference type="ARBA" id="ARBA00022777"/>
    </source>
</evidence>
<dbReference type="InterPro" id="IPR036890">
    <property type="entry name" value="HATPase_C_sf"/>
</dbReference>
<evidence type="ECO:0000256" key="1">
    <source>
        <dbReference type="ARBA" id="ARBA00000085"/>
    </source>
</evidence>
<keyword evidence="7" id="KW-0472">Membrane</keyword>
<dbReference type="Pfam" id="PF00512">
    <property type="entry name" value="HisKA"/>
    <property type="match status" value="1"/>
</dbReference>
<keyword evidence="7" id="KW-1133">Transmembrane helix</keyword>
<dbReference type="Gene3D" id="6.10.340.10">
    <property type="match status" value="1"/>
</dbReference>
<dbReference type="InterPro" id="IPR003661">
    <property type="entry name" value="HisK_dim/P_dom"/>
</dbReference>
<dbReference type="PROSITE" id="PS50109">
    <property type="entry name" value="HIS_KIN"/>
    <property type="match status" value="1"/>
</dbReference>
<gene>
    <name evidence="10" type="primary">glrK_4</name>
    <name evidence="10" type="ORF">GALL_179700</name>
</gene>
<dbReference type="GO" id="GO:0016020">
    <property type="term" value="C:membrane"/>
    <property type="evidence" value="ECO:0007669"/>
    <property type="project" value="InterPro"/>
</dbReference>
<evidence type="ECO:0000313" key="10">
    <source>
        <dbReference type="EMBL" id="OIQ99955.1"/>
    </source>
</evidence>
<comment type="caution">
    <text evidence="10">The sequence shown here is derived from an EMBL/GenBank/DDBJ whole genome shotgun (WGS) entry which is preliminary data.</text>
</comment>
<evidence type="ECO:0000256" key="3">
    <source>
        <dbReference type="ARBA" id="ARBA00022553"/>
    </source>
</evidence>
<keyword evidence="4 10" id="KW-0808">Transferase</keyword>
<dbReference type="PANTHER" id="PTHR43711:SF1">
    <property type="entry name" value="HISTIDINE KINASE 1"/>
    <property type="match status" value="1"/>
</dbReference>
<evidence type="ECO:0000259" key="8">
    <source>
        <dbReference type="PROSITE" id="PS50109"/>
    </source>
</evidence>
<evidence type="ECO:0000256" key="6">
    <source>
        <dbReference type="ARBA" id="ARBA00023012"/>
    </source>
</evidence>
<feature type="transmembrane region" description="Helical" evidence="7">
    <location>
        <begin position="20"/>
        <end position="42"/>
    </location>
</feature>
<feature type="domain" description="HAMP" evidence="9">
    <location>
        <begin position="211"/>
        <end position="263"/>
    </location>
</feature>
<comment type="catalytic activity">
    <reaction evidence="1">
        <text>ATP + protein L-histidine = ADP + protein N-phospho-L-histidine.</text>
        <dbReference type="EC" id="2.7.13.3"/>
    </reaction>
</comment>
<feature type="transmembrane region" description="Helical" evidence="7">
    <location>
        <begin position="190"/>
        <end position="213"/>
    </location>
</feature>
<evidence type="ECO:0000256" key="7">
    <source>
        <dbReference type="SAM" id="Phobius"/>
    </source>
</evidence>
<dbReference type="InterPro" id="IPR003660">
    <property type="entry name" value="HAMP_dom"/>
</dbReference>
<dbReference type="SMART" id="SM00304">
    <property type="entry name" value="HAMP"/>
    <property type="match status" value="1"/>
</dbReference>